<reference evidence="1 2" key="1">
    <citation type="submission" date="2019-09" db="EMBL/GenBank/DDBJ databases">
        <title>Identification of Malikia spinosa a prominent benzene-, toluene-, and ethylbenzene-degrading bacterium: enrichment, isolation and whole genome sequencing.</title>
        <authorList>
            <person name="Tancsics A."/>
            <person name="Revesz F."/>
            <person name="Kriszt B."/>
        </authorList>
    </citation>
    <scope>NUCLEOTIDE SEQUENCE [LARGE SCALE GENOMIC DNA]</scope>
    <source>
        <strain evidence="1 2">AB6</strain>
    </source>
</reference>
<dbReference type="Pfam" id="PF09669">
    <property type="entry name" value="Phage_pRha"/>
    <property type="match status" value="1"/>
</dbReference>
<dbReference type="RefSeq" id="WP_161124608.1">
    <property type="nucleotide sequence ID" value="NZ_VYSB01000004.1"/>
</dbReference>
<evidence type="ECO:0000313" key="1">
    <source>
        <dbReference type="EMBL" id="MYZ51579.1"/>
    </source>
</evidence>
<dbReference type="AlphaFoldDB" id="A0A7C9NB13"/>
<organism evidence="1 2">
    <name type="scientific">Malikia spinosa</name>
    <dbReference type="NCBI Taxonomy" id="86180"/>
    <lineage>
        <taxon>Bacteria</taxon>
        <taxon>Pseudomonadati</taxon>
        <taxon>Pseudomonadota</taxon>
        <taxon>Betaproteobacteria</taxon>
        <taxon>Burkholderiales</taxon>
        <taxon>Comamonadaceae</taxon>
        <taxon>Malikia</taxon>
    </lineage>
</organism>
<dbReference type="InterPro" id="IPR014054">
    <property type="entry name" value="Phage_regulatory_Rha"/>
</dbReference>
<dbReference type="Proteomes" id="UP000481947">
    <property type="component" value="Unassembled WGS sequence"/>
</dbReference>
<dbReference type="EMBL" id="VYSB01000004">
    <property type="protein sequence ID" value="MYZ51579.1"/>
    <property type="molecule type" value="Genomic_DNA"/>
</dbReference>
<gene>
    <name evidence="1" type="ORF">F5985_05380</name>
</gene>
<evidence type="ECO:0000313" key="2">
    <source>
        <dbReference type="Proteomes" id="UP000481947"/>
    </source>
</evidence>
<proteinExistence type="predicted"/>
<accession>A0A7C9NB13</accession>
<protein>
    <submittedName>
        <fullName evidence="1">Rha family transcriptional regulator</fullName>
    </submittedName>
</protein>
<sequence length="257" mass="28519">MSNITKLPDNLTMSSREIADLTGREHKNVIRDIRNMLDELKKDGSDLSHVREEHDARGYTATFKLPKRETLILVSGYNTELRAKIIDRWQELEAIVAKHMARAAISNSPMVQAMEFAEAVSNMLHLEGSARLGVARKVTSIVAPHLLPALPTYAIDAPADSGATSSEPTASLTTLLKQKNVKMTAAKANKILQDLDIIEQVFRPSSSGTERSFWTVTPIGKKYGKNVTSPTNQLETQPHWFIRQADTLVHLISTHAQ</sequence>
<name>A0A7C9NB13_9BURK</name>
<comment type="caution">
    <text evidence="1">The sequence shown here is derived from an EMBL/GenBank/DDBJ whole genome shotgun (WGS) entry which is preliminary data.</text>
</comment>